<dbReference type="Proteomes" id="UP000292262">
    <property type="component" value="Unassembled WGS sequence"/>
</dbReference>
<dbReference type="InterPro" id="IPR026444">
    <property type="entry name" value="Secre_tail"/>
</dbReference>
<evidence type="ECO:0000259" key="3">
    <source>
        <dbReference type="Pfam" id="PF18962"/>
    </source>
</evidence>
<keyword evidence="5" id="KW-1185">Reference proteome</keyword>
<evidence type="ECO:0000256" key="2">
    <source>
        <dbReference type="SAM" id="SignalP"/>
    </source>
</evidence>
<feature type="signal peptide" evidence="2">
    <location>
        <begin position="1"/>
        <end position="20"/>
    </location>
</feature>
<dbReference type="OrthoDB" id="1081439at2"/>
<feature type="chain" id="PRO_5020449482" evidence="2">
    <location>
        <begin position="21"/>
        <end position="791"/>
    </location>
</feature>
<name>A0A4Q7P074_9FLAO</name>
<organism evidence="4 5">
    <name type="scientific">Aquimarina brevivitae</name>
    <dbReference type="NCBI Taxonomy" id="323412"/>
    <lineage>
        <taxon>Bacteria</taxon>
        <taxon>Pseudomonadati</taxon>
        <taxon>Bacteroidota</taxon>
        <taxon>Flavobacteriia</taxon>
        <taxon>Flavobacteriales</taxon>
        <taxon>Flavobacteriaceae</taxon>
        <taxon>Aquimarina</taxon>
    </lineage>
</organism>
<feature type="domain" description="Secretion system C-terminal sorting" evidence="3">
    <location>
        <begin position="722"/>
        <end position="788"/>
    </location>
</feature>
<keyword evidence="1 2" id="KW-0732">Signal</keyword>
<reference evidence="4 5" key="1">
    <citation type="submission" date="2019-02" db="EMBL/GenBank/DDBJ databases">
        <title>Genomic Encyclopedia of Type Strains, Phase IV (KMG-IV): sequencing the most valuable type-strain genomes for metagenomic binning, comparative biology and taxonomic classification.</title>
        <authorList>
            <person name="Goeker M."/>
        </authorList>
    </citation>
    <scope>NUCLEOTIDE SEQUENCE [LARGE SCALE GENOMIC DNA]</scope>
    <source>
        <strain evidence="4 5">DSM 17196</strain>
    </source>
</reference>
<gene>
    <name evidence="4" type="ORF">EV197_1746</name>
</gene>
<accession>A0A4Q7P074</accession>
<evidence type="ECO:0000256" key="1">
    <source>
        <dbReference type="ARBA" id="ARBA00022729"/>
    </source>
</evidence>
<proteinExistence type="predicted"/>
<dbReference type="Pfam" id="PF18962">
    <property type="entry name" value="Por_Secre_tail"/>
    <property type="match status" value="1"/>
</dbReference>
<dbReference type="PANTHER" id="PTHR34677">
    <property type="match status" value="1"/>
</dbReference>
<evidence type="ECO:0000313" key="4">
    <source>
        <dbReference type="EMBL" id="RZS93176.1"/>
    </source>
</evidence>
<dbReference type="NCBIfam" id="TIGR04183">
    <property type="entry name" value="Por_Secre_tail"/>
    <property type="match status" value="1"/>
</dbReference>
<comment type="caution">
    <text evidence="4">The sequence shown here is derived from an EMBL/GenBank/DDBJ whole genome shotgun (WGS) entry which is preliminary data.</text>
</comment>
<evidence type="ECO:0000313" key="5">
    <source>
        <dbReference type="Proteomes" id="UP000292262"/>
    </source>
</evidence>
<dbReference type="PANTHER" id="PTHR34677:SF3">
    <property type="entry name" value="BACTERIAL IG-LIKE DOMAIN-CONTAINING PROTEIN"/>
    <property type="match status" value="1"/>
</dbReference>
<dbReference type="RefSeq" id="WP_130286321.1">
    <property type="nucleotide sequence ID" value="NZ_SGXE01000002.1"/>
</dbReference>
<dbReference type="AlphaFoldDB" id="A0A4Q7P074"/>
<protein>
    <submittedName>
        <fullName evidence="4">Putative secreted protein (Por secretion system target)</fullName>
    </submittedName>
</protein>
<sequence>MKLKLLLFVSTVFILHSAMAQTTYTFSGRGNWTDTANWSPSYPGVITEDGDIIRINYGASLTIDSNIINNADMQILNLSTFTIPKDIVFTNISSSVISEGTITNHGVMVNDGSTYFVMVNKFINESDGKVILQNRIPGSYAGSFNLNRGNYPNTEFINKGIIIISGRAQFLLRTESILHNEITGIINITDGSDLMTQFNGGLINNKGLIKAVRGKVSAFGGEIRNAGKIEINHEYLVIFDHYLSITPAFLTNMPEGVIDYANGFLYIENYDTYNNYGTIIENTALIQQERTISQVHIIDSNTFNSTQFTDISSVPESRINGDLTISIEDPSVLRIGDTFTIPLNGLSGNFKTVNVLNNSTTFDIAYNESNFELTVTSLPQTPIVTPPAAPIVYEDASAVPLSDAIQVADPDNADQTVTFSVTGGSVTLGTTGVSFGGNGNGTDSFIVSGTLDAINTALDEATFTPLPNLAGDDVATISFSSYNGIFESNTAAVTFSIIPVNDAPYFELQRFPNLTVTQDADGQRIADFVRNVNDGDPETDQRLVFKVSNTNNALFESQPYIDSRQNTLFFTPANRSTGTATVTVLLLDDGGTANGGVDMSESRTFTITITESSRPTVKIESPLSPGPTSETVIPITFYFSEPVTGFDQTDLLLLGNFIIPNGIEGSGDTYTMDVIPTDGGLINISVPGNAAIDASGNGNLPSSQFTIEFKPGSGDPNDIYFYPNPTKDYIYFSLLYDVINITIYDLNGLEVLTRNVQGQGSLDVSSLRNGVYLIQFITGSGQVSKQKLMKE</sequence>
<dbReference type="EMBL" id="SGXE01000002">
    <property type="protein sequence ID" value="RZS93176.1"/>
    <property type="molecule type" value="Genomic_DNA"/>
</dbReference>